<evidence type="ECO:0000256" key="2">
    <source>
        <dbReference type="ARBA" id="ARBA00013017"/>
    </source>
</evidence>
<dbReference type="GO" id="GO:0005737">
    <property type="term" value="C:cytoplasm"/>
    <property type="evidence" value="ECO:0007669"/>
    <property type="project" value="TreeGrafter"/>
</dbReference>
<accession>A0A7D4QFN5</accession>
<dbReference type="InterPro" id="IPR050924">
    <property type="entry name" value="Peroxiredoxin_BCP/PrxQ"/>
</dbReference>
<evidence type="ECO:0000313" key="15">
    <source>
        <dbReference type="Proteomes" id="UP000505355"/>
    </source>
</evidence>
<feature type="domain" description="Thioredoxin" evidence="13">
    <location>
        <begin position="35"/>
        <end position="202"/>
    </location>
</feature>
<feature type="signal peptide" evidence="12">
    <location>
        <begin position="1"/>
        <end position="22"/>
    </location>
</feature>
<evidence type="ECO:0000256" key="11">
    <source>
        <dbReference type="ARBA" id="ARBA00049091"/>
    </source>
</evidence>
<name>A0A7D4QFN5_9SPHI</name>
<dbReference type="Proteomes" id="UP000505355">
    <property type="component" value="Chromosome"/>
</dbReference>
<keyword evidence="15" id="KW-1185">Reference proteome</keyword>
<protein>
    <recommendedName>
        <fullName evidence="2">thioredoxin-dependent peroxiredoxin</fullName>
        <ecNumber evidence="2">1.11.1.24</ecNumber>
    </recommendedName>
    <alternativeName>
        <fullName evidence="8">Thioredoxin peroxidase</fullName>
    </alternativeName>
    <alternativeName>
        <fullName evidence="10">Thioredoxin-dependent peroxiredoxin Bcp</fullName>
    </alternativeName>
</protein>
<dbReference type="CDD" id="cd02970">
    <property type="entry name" value="PRX_like2"/>
    <property type="match status" value="1"/>
</dbReference>
<feature type="chain" id="PRO_5028872501" description="thioredoxin-dependent peroxiredoxin" evidence="12">
    <location>
        <begin position="23"/>
        <end position="202"/>
    </location>
</feature>
<proteinExistence type="inferred from homology"/>
<dbReference type="GO" id="GO:0008379">
    <property type="term" value="F:thioredoxin peroxidase activity"/>
    <property type="evidence" value="ECO:0007669"/>
    <property type="project" value="TreeGrafter"/>
</dbReference>
<dbReference type="InterPro" id="IPR013766">
    <property type="entry name" value="Thioredoxin_domain"/>
</dbReference>
<dbReference type="Pfam" id="PF00578">
    <property type="entry name" value="AhpC-TSA"/>
    <property type="match status" value="1"/>
</dbReference>
<dbReference type="PROSITE" id="PS51352">
    <property type="entry name" value="THIOREDOXIN_2"/>
    <property type="match status" value="1"/>
</dbReference>
<reference evidence="14 15" key="1">
    <citation type="submission" date="2020-05" db="EMBL/GenBank/DDBJ databases">
        <title>Mucilaginibacter mali sp. nov.</title>
        <authorList>
            <person name="Kim H.S."/>
            <person name="Lee K.C."/>
            <person name="Suh M.K."/>
            <person name="Kim J.-S."/>
            <person name="Han K.-I."/>
            <person name="Eom M.K."/>
            <person name="Shin Y.K."/>
            <person name="Lee J.-S."/>
        </authorList>
    </citation>
    <scope>NUCLEOTIDE SEQUENCE [LARGE SCALE GENOMIC DNA]</scope>
    <source>
        <strain evidence="14 15">G2-14</strain>
    </source>
</reference>
<comment type="catalytic activity">
    <reaction evidence="11">
        <text>a hydroperoxide + [thioredoxin]-dithiol = an alcohol + [thioredoxin]-disulfide + H2O</text>
        <dbReference type="Rhea" id="RHEA:62620"/>
        <dbReference type="Rhea" id="RHEA-COMP:10698"/>
        <dbReference type="Rhea" id="RHEA-COMP:10700"/>
        <dbReference type="ChEBI" id="CHEBI:15377"/>
        <dbReference type="ChEBI" id="CHEBI:29950"/>
        <dbReference type="ChEBI" id="CHEBI:30879"/>
        <dbReference type="ChEBI" id="CHEBI:35924"/>
        <dbReference type="ChEBI" id="CHEBI:50058"/>
        <dbReference type="EC" id="1.11.1.24"/>
    </reaction>
</comment>
<comment type="similarity">
    <text evidence="9">Belongs to the peroxiredoxin family. BCP/PrxQ subfamily.</text>
</comment>
<dbReference type="RefSeq" id="WP_173415167.1">
    <property type="nucleotide sequence ID" value="NZ_CP054139.1"/>
</dbReference>
<evidence type="ECO:0000256" key="8">
    <source>
        <dbReference type="ARBA" id="ARBA00032824"/>
    </source>
</evidence>
<evidence type="ECO:0000256" key="6">
    <source>
        <dbReference type="ARBA" id="ARBA00023157"/>
    </source>
</evidence>
<evidence type="ECO:0000256" key="5">
    <source>
        <dbReference type="ARBA" id="ARBA00023002"/>
    </source>
</evidence>
<keyword evidence="12" id="KW-0732">Signal</keyword>
<evidence type="ECO:0000256" key="4">
    <source>
        <dbReference type="ARBA" id="ARBA00022862"/>
    </source>
</evidence>
<keyword evidence="4" id="KW-0049">Antioxidant</keyword>
<dbReference type="KEGG" id="mmab:HQ865_12230"/>
<sequence length="202" mass="21714">MKKIFTLILLFGIAFTTALAQAVSYPAKPTDISPLLIGEAIPAVKVPAANGQVFDLNARIAEKPTILIFYRGGWCPYCNKELAGLQKAQADLVKLGYQLIAISTDSPENLNKSITKHQLGYTLLSDADLAVSKQFGLAYQAPAAYAKTIAEGSAGKNTDKLLPVPSVFILDQKGKIQFEYINPDFTQRISPALLTAAATALK</sequence>
<dbReference type="EMBL" id="CP054139">
    <property type="protein sequence ID" value="QKJ30492.1"/>
    <property type="molecule type" value="Genomic_DNA"/>
</dbReference>
<evidence type="ECO:0000256" key="12">
    <source>
        <dbReference type="SAM" id="SignalP"/>
    </source>
</evidence>
<dbReference type="InterPro" id="IPR036249">
    <property type="entry name" value="Thioredoxin-like_sf"/>
</dbReference>
<evidence type="ECO:0000259" key="13">
    <source>
        <dbReference type="PROSITE" id="PS51352"/>
    </source>
</evidence>
<keyword evidence="6" id="KW-1015">Disulfide bond</keyword>
<evidence type="ECO:0000256" key="9">
    <source>
        <dbReference type="ARBA" id="ARBA00038489"/>
    </source>
</evidence>
<dbReference type="EC" id="1.11.1.24" evidence="2"/>
<keyword evidence="7" id="KW-0676">Redox-active center</keyword>
<keyword evidence="3" id="KW-0575">Peroxidase</keyword>
<evidence type="ECO:0000256" key="1">
    <source>
        <dbReference type="ARBA" id="ARBA00003330"/>
    </source>
</evidence>
<evidence type="ECO:0000256" key="7">
    <source>
        <dbReference type="ARBA" id="ARBA00023284"/>
    </source>
</evidence>
<evidence type="ECO:0000256" key="10">
    <source>
        <dbReference type="ARBA" id="ARBA00042639"/>
    </source>
</evidence>
<gene>
    <name evidence="14" type="ORF">HQ865_12230</name>
</gene>
<dbReference type="Gene3D" id="3.40.30.10">
    <property type="entry name" value="Glutaredoxin"/>
    <property type="match status" value="1"/>
</dbReference>
<evidence type="ECO:0000313" key="14">
    <source>
        <dbReference type="EMBL" id="QKJ30492.1"/>
    </source>
</evidence>
<dbReference type="PANTHER" id="PTHR42801:SF7">
    <property type="entry name" value="SLL1159 PROTEIN"/>
    <property type="match status" value="1"/>
</dbReference>
<comment type="function">
    <text evidence="1">Thiol-specific peroxidase that catalyzes the reduction of hydrogen peroxide and organic hydroperoxides to water and alcohols, respectively. Plays a role in cell protection against oxidative stress by detoxifying peroxides and as sensor of hydrogen peroxide-mediated signaling events.</text>
</comment>
<dbReference type="GO" id="GO:0045454">
    <property type="term" value="P:cell redox homeostasis"/>
    <property type="evidence" value="ECO:0007669"/>
    <property type="project" value="TreeGrafter"/>
</dbReference>
<dbReference type="InterPro" id="IPR000866">
    <property type="entry name" value="AhpC/TSA"/>
</dbReference>
<dbReference type="SUPFAM" id="SSF52833">
    <property type="entry name" value="Thioredoxin-like"/>
    <property type="match status" value="1"/>
</dbReference>
<organism evidence="14 15">
    <name type="scientific">Mucilaginibacter mali</name>
    <dbReference type="NCBI Taxonomy" id="2740462"/>
    <lineage>
        <taxon>Bacteria</taxon>
        <taxon>Pseudomonadati</taxon>
        <taxon>Bacteroidota</taxon>
        <taxon>Sphingobacteriia</taxon>
        <taxon>Sphingobacteriales</taxon>
        <taxon>Sphingobacteriaceae</taxon>
        <taxon>Mucilaginibacter</taxon>
    </lineage>
</organism>
<evidence type="ECO:0000256" key="3">
    <source>
        <dbReference type="ARBA" id="ARBA00022559"/>
    </source>
</evidence>
<dbReference type="PANTHER" id="PTHR42801">
    <property type="entry name" value="THIOREDOXIN-DEPENDENT PEROXIDE REDUCTASE"/>
    <property type="match status" value="1"/>
</dbReference>
<keyword evidence="5" id="KW-0560">Oxidoreductase</keyword>
<dbReference type="GO" id="GO:0034599">
    <property type="term" value="P:cellular response to oxidative stress"/>
    <property type="evidence" value="ECO:0007669"/>
    <property type="project" value="TreeGrafter"/>
</dbReference>
<dbReference type="AlphaFoldDB" id="A0A7D4QFN5"/>